<dbReference type="GO" id="GO:0006506">
    <property type="term" value="P:GPI anchor biosynthetic process"/>
    <property type="evidence" value="ECO:0007669"/>
    <property type="project" value="InterPro"/>
</dbReference>
<feature type="compositionally biased region" description="Low complexity" evidence="2">
    <location>
        <begin position="563"/>
        <end position="584"/>
    </location>
</feature>
<dbReference type="SUPFAM" id="SSF56300">
    <property type="entry name" value="Metallo-dependent phosphatases"/>
    <property type="match status" value="1"/>
</dbReference>
<feature type="region of interest" description="Disordered" evidence="2">
    <location>
        <begin position="561"/>
        <end position="604"/>
    </location>
</feature>
<evidence type="ECO:0008006" key="7">
    <source>
        <dbReference type="Google" id="ProtNLM"/>
    </source>
</evidence>
<dbReference type="GO" id="GO:0005783">
    <property type="term" value="C:endoplasmic reticulum"/>
    <property type="evidence" value="ECO:0007669"/>
    <property type="project" value="TreeGrafter"/>
</dbReference>
<proteinExistence type="predicted"/>
<dbReference type="EMBL" id="MU003706">
    <property type="protein sequence ID" value="KAF2806633.1"/>
    <property type="molecule type" value="Genomic_DNA"/>
</dbReference>
<dbReference type="GeneID" id="54457850"/>
<evidence type="ECO:0000313" key="4">
    <source>
        <dbReference type="EMBL" id="KAF2806633.1"/>
    </source>
</evidence>
<reference evidence="6" key="3">
    <citation type="submission" date="2025-04" db="UniProtKB">
        <authorList>
            <consortium name="RefSeq"/>
        </authorList>
    </citation>
    <scope>IDENTIFICATION</scope>
    <source>
        <strain evidence="6">CBS 304.34</strain>
    </source>
</reference>
<dbReference type="AlphaFoldDB" id="A0A6A6YDM8"/>
<keyword evidence="3" id="KW-0812">Transmembrane</keyword>
<reference evidence="6" key="2">
    <citation type="submission" date="2020-04" db="EMBL/GenBank/DDBJ databases">
        <authorList>
            <consortium name="NCBI Genome Project"/>
        </authorList>
    </citation>
    <scope>NUCLEOTIDE SEQUENCE</scope>
    <source>
        <strain evidence="6">CBS 304.34</strain>
    </source>
</reference>
<keyword evidence="3" id="KW-1133">Transmembrane helix</keyword>
<evidence type="ECO:0000313" key="6">
    <source>
        <dbReference type="RefSeq" id="XP_033573597.1"/>
    </source>
</evidence>
<sequence>MTAYDDYGFPVGAQNQYPPPPSFAARVLRQLHAFTIQYIIPWVQEKIQQWRTGRWTIRSVLTLVKGIALVWFVVLYCGERSVFTSSVANCQWDNWEKWPQDASPHRLVFVADPQLVDPHTYPGRPWPLSALTVKFTDVYVRRTFSRIQTDLYPDTVFFLGDLFDGGREWSTRSTVSPEAQWRKYGDSFWLREYNRFGRIFFDHWGDGGMAPRPGQPGRKIISSLPGNHDLGFGKGIQMSVRKRFNAYFGDGNRIDIIGNHTFVSVDTVSFSALGQEDPHSVEDLWRPTMDFLDNVKANKRRAMLRELRLQQGLQPNLPFKHTLFDTEELAKAELPRFEDVLSDFPTILLSHVPLYRDKGTPCGPMREHWPPSPPPKGQKEPLEIDERNAIAVRGGYQYQNVVAKELTKTITEKIENIGYAFSGDDHDYCEVVHRGYSSAGGGIREITVKSISWAMGVRKPGVVMLSLWNPVDSHGNNIATTNGDGFEAGAPTVQSHLCLLPDQLSLFIRYANLFGLTVFLLAIRAMLVAAGRVSSNLTHVDSPVLPTSEYTSSAETEKAELCSRQSDSFDGSSSKSSASANQRKLSIRNSNARTRSASPAGGYGLPATESKYTYPLVQHAGYFPRSESPEPSINTSAKRRPKKLKGFSLFTAELKWSIVRVGSIVFVWYLWLIWNW</sequence>
<dbReference type="InterPro" id="IPR029052">
    <property type="entry name" value="Metallo-depent_PP-like"/>
</dbReference>
<dbReference type="PANTHER" id="PTHR13315:SF4">
    <property type="entry name" value="METALLOPHOSPHOESTERASE, ISOFORM E"/>
    <property type="match status" value="1"/>
</dbReference>
<dbReference type="InterPro" id="IPR033308">
    <property type="entry name" value="PGAP5/Cdc1/Ted1"/>
</dbReference>
<dbReference type="RefSeq" id="XP_033573597.1">
    <property type="nucleotide sequence ID" value="XM_033716957.1"/>
</dbReference>
<dbReference type="Proteomes" id="UP000504636">
    <property type="component" value="Unplaced"/>
</dbReference>
<keyword evidence="5" id="KW-1185">Reference proteome</keyword>
<protein>
    <recommendedName>
        <fullName evidence="7">Calcineurin-like phosphoesterase domain-containing protein</fullName>
    </recommendedName>
</protein>
<evidence type="ECO:0000256" key="3">
    <source>
        <dbReference type="SAM" id="Phobius"/>
    </source>
</evidence>
<dbReference type="OrthoDB" id="5977743at2759"/>
<dbReference type="GO" id="GO:0016020">
    <property type="term" value="C:membrane"/>
    <property type="evidence" value="ECO:0007669"/>
    <property type="project" value="GOC"/>
</dbReference>
<name>A0A6A6YDM8_9PEZI</name>
<accession>A0A6A6YDM8</accession>
<keyword evidence="1 3" id="KW-0472">Membrane</keyword>
<evidence type="ECO:0000256" key="1">
    <source>
        <dbReference type="ARBA" id="ARBA00023136"/>
    </source>
</evidence>
<feature type="transmembrane region" description="Helical" evidence="3">
    <location>
        <begin position="647"/>
        <end position="671"/>
    </location>
</feature>
<feature type="transmembrane region" description="Helical" evidence="3">
    <location>
        <begin position="507"/>
        <end position="527"/>
    </location>
</feature>
<gene>
    <name evidence="4 6" type="ORF">BDZ99DRAFT_421709</name>
</gene>
<organism evidence="4">
    <name type="scientific">Mytilinidion resinicola</name>
    <dbReference type="NCBI Taxonomy" id="574789"/>
    <lineage>
        <taxon>Eukaryota</taxon>
        <taxon>Fungi</taxon>
        <taxon>Dikarya</taxon>
        <taxon>Ascomycota</taxon>
        <taxon>Pezizomycotina</taxon>
        <taxon>Dothideomycetes</taxon>
        <taxon>Pleosporomycetidae</taxon>
        <taxon>Mytilinidiales</taxon>
        <taxon>Mytilinidiaceae</taxon>
        <taxon>Mytilinidion</taxon>
    </lineage>
</organism>
<reference evidence="4 6" key="1">
    <citation type="journal article" date="2020" name="Stud. Mycol.">
        <title>101 Dothideomycetes genomes: a test case for predicting lifestyles and emergence of pathogens.</title>
        <authorList>
            <person name="Haridas S."/>
            <person name="Albert R."/>
            <person name="Binder M."/>
            <person name="Bloem J."/>
            <person name="Labutti K."/>
            <person name="Salamov A."/>
            <person name="Andreopoulos B."/>
            <person name="Baker S."/>
            <person name="Barry K."/>
            <person name="Bills G."/>
            <person name="Bluhm B."/>
            <person name="Cannon C."/>
            <person name="Castanera R."/>
            <person name="Culley D."/>
            <person name="Daum C."/>
            <person name="Ezra D."/>
            <person name="Gonzalez J."/>
            <person name="Henrissat B."/>
            <person name="Kuo A."/>
            <person name="Liang C."/>
            <person name="Lipzen A."/>
            <person name="Lutzoni F."/>
            <person name="Magnuson J."/>
            <person name="Mondo S."/>
            <person name="Nolan M."/>
            <person name="Ohm R."/>
            <person name="Pangilinan J."/>
            <person name="Park H.-J."/>
            <person name="Ramirez L."/>
            <person name="Alfaro M."/>
            <person name="Sun H."/>
            <person name="Tritt A."/>
            <person name="Yoshinaga Y."/>
            <person name="Zwiers L.-H."/>
            <person name="Turgeon B."/>
            <person name="Goodwin S."/>
            <person name="Spatafora J."/>
            <person name="Crous P."/>
            <person name="Grigoriev I."/>
        </authorList>
    </citation>
    <scope>NUCLEOTIDE SEQUENCE</scope>
    <source>
        <strain evidence="4 6">CBS 304.34</strain>
    </source>
</reference>
<evidence type="ECO:0000313" key="5">
    <source>
        <dbReference type="Proteomes" id="UP000504636"/>
    </source>
</evidence>
<dbReference type="PANTHER" id="PTHR13315">
    <property type="entry name" value="METALLO PHOSPHOESTERASE RELATED"/>
    <property type="match status" value="1"/>
</dbReference>
<feature type="compositionally biased region" description="Polar residues" evidence="2">
    <location>
        <begin position="587"/>
        <end position="597"/>
    </location>
</feature>
<evidence type="ECO:0000256" key="2">
    <source>
        <dbReference type="SAM" id="MobiDB-lite"/>
    </source>
</evidence>